<dbReference type="Gene3D" id="3.20.110.10">
    <property type="entry name" value="Glycoside hydrolase 38, N terminal domain"/>
    <property type="match status" value="1"/>
</dbReference>
<keyword evidence="2" id="KW-0378">Hydrolase</keyword>
<dbReference type="Pfam" id="PF01074">
    <property type="entry name" value="Glyco_hydro_38N"/>
    <property type="match status" value="1"/>
</dbReference>
<name>A0A1H7ZUK9_9FIRM</name>
<dbReference type="GO" id="GO:0004559">
    <property type="term" value="F:alpha-mannosidase activity"/>
    <property type="evidence" value="ECO:0007669"/>
    <property type="project" value="InterPro"/>
</dbReference>
<dbReference type="InterPro" id="IPR011330">
    <property type="entry name" value="Glyco_hydro/deAcase_b/a-brl"/>
</dbReference>
<dbReference type="Proteomes" id="UP000199158">
    <property type="component" value="Unassembled WGS sequence"/>
</dbReference>
<dbReference type="EMBL" id="FOCG01000001">
    <property type="protein sequence ID" value="SEM61169.1"/>
    <property type="molecule type" value="Genomic_DNA"/>
</dbReference>
<protein>
    <submittedName>
        <fullName evidence="2">Glycosyl hydrolases family 38 N-terminal domain-containing protein</fullName>
    </submittedName>
</protein>
<dbReference type="CDD" id="cd10791">
    <property type="entry name" value="GH38N_AMII_like_1"/>
    <property type="match status" value="1"/>
</dbReference>
<sequence>MAHSIKTVYIVHHSHTDIGYTDLQERVIDFQVDHIRSALQLLTEKENYEFRWNCETYYCVERFLEQANEEERKLFFDLVREGRIGISATYLNFNDLVDASILKQKTKGMIELFAQQNITVKTAMNADINGISMGQRDALLDNGIEFLFTNIHTHHGMYPLYQNQNAYWWEAANGKRLLVWNGEHYNLGNALGLKENKILYYMENSYFGNQRMEDAAENLHKNLDHYLTECEEAGYPYDFIISGVSGVFSDNAPPNPDIMRTIETYRKRFGNEVQLKMVTLNELYTAIRGRLGELPVYKGDLNDWWANGVGSTPGAVKHYRAAQKMYHLADKLDHGLREAFPEQNHTAEDNLLLYAEHTWGHSATVTNPYDTFVLDLDMRKNSYASKAHEAAALLLNRAMMRKGGTLRYYNTSGTMRAVNPGNCSGIFPVEFYIETPVLTGARLVNTATKEEMTVQLSSHPRGVLISFTDRFGAGETKEYSYEEIPAKPKTLNSRHAYVGAERVRDIVNDYEPETYRLPYELENDWFRICYTIGEGFTSFYNKKSNCEMLTDGLSQFFTPIYERTELREDAYTERARLGRNIRGVHAQQFAGKLKGVKCINQGEVYTTMEFAFDLEGTRECFMLLRMYRNIPRIDFTLRIAKEISNDIESVYLPLNLALPQREVYIKKGTEPFRPGIDQLPGTCMEYWMTDVGTAYINKNQTVQIFTPDTPLIYIGEMRHHPILLCNNKAENNQRDVYSWIMNNTWETNFKMDLSGFYEFCYRLELSDKTSPEECFCEMDEKQHSIFPYMVQ</sequence>
<dbReference type="InterPro" id="IPR000602">
    <property type="entry name" value="Glyco_hydro_38_N"/>
</dbReference>
<dbReference type="InterPro" id="IPR027291">
    <property type="entry name" value="Glyco_hydro_38_N_sf"/>
</dbReference>
<proteinExistence type="predicted"/>
<accession>A0A1H7ZUK9</accession>
<organism evidence="2 3">
    <name type="scientific">Hydrogenoanaerobacterium saccharovorans</name>
    <dbReference type="NCBI Taxonomy" id="474960"/>
    <lineage>
        <taxon>Bacteria</taxon>
        <taxon>Bacillati</taxon>
        <taxon>Bacillota</taxon>
        <taxon>Clostridia</taxon>
        <taxon>Eubacteriales</taxon>
        <taxon>Oscillospiraceae</taxon>
        <taxon>Hydrogenoanaerobacterium</taxon>
    </lineage>
</organism>
<evidence type="ECO:0000313" key="3">
    <source>
        <dbReference type="Proteomes" id="UP000199158"/>
    </source>
</evidence>
<dbReference type="AlphaFoldDB" id="A0A1H7ZUK9"/>
<evidence type="ECO:0000259" key="1">
    <source>
        <dbReference type="Pfam" id="PF01074"/>
    </source>
</evidence>
<dbReference type="GO" id="GO:0006013">
    <property type="term" value="P:mannose metabolic process"/>
    <property type="evidence" value="ECO:0007669"/>
    <property type="project" value="InterPro"/>
</dbReference>
<gene>
    <name evidence="2" type="ORF">SAMN05216180_0850</name>
</gene>
<dbReference type="SUPFAM" id="SSF88713">
    <property type="entry name" value="Glycoside hydrolase/deacetylase"/>
    <property type="match status" value="1"/>
</dbReference>
<dbReference type="RefSeq" id="WP_162840794.1">
    <property type="nucleotide sequence ID" value="NZ_FOCG01000001.1"/>
</dbReference>
<evidence type="ECO:0000313" key="2">
    <source>
        <dbReference type="EMBL" id="SEM61169.1"/>
    </source>
</evidence>
<feature type="domain" description="Glycoside hydrolase family 38 N-terminal" evidence="1">
    <location>
        <begin position="7"/>
        <end position="297"/>
    </location>
</feature>
<reference evidence="2 3" key="1">
    <citation type="submission" date="2016-10" db="EMBL/GenBank/DDBJ databases">
        <authorList>
            <person name="de Groot N.N."/>
        </authorList>
    </citation>
    <scope>NUCLEOTIDE SEQUENCE [LARGE SCALE GENOMIC DNA]</scope>
    <source>
        <strain evidence="2 3">CGMCC 1.5070</strain>
    </source>
</reference>
<keyword evidence="3" id="KW-1185">Reference proteome</keyword>
<dbReference type="STRING" id="474960.SAMN05216180_0850"/>